<organism evidence="5 6">
    <name type="scientific">Luteibacter flocculans</name>
    <dbReference type="NCBI Taxonomy" id="2780091"/>
    <lineage>
        <taxon>Bacteria</taxon>
        <taxon>Pseudomonadati</taxon>
        <taxon>Pseudomonadota</taxon>
        <taxon>Gammaproteobacteria</taxon>
        <taxon>Lysobacterales</taxon>
        <taxon>Rhodanobacteraceae</taxon>
        <taxon>Luteibacter</taxon>
    </lineage>
</organism>
<dbReference type="SUPFAM" id="SSF53187">
    <property type="entry name" value="Zn-dependent exopeptidases"/>
    <property type="match status" value="1"/>
</dbReference>
<reference evidence="5" key="1">
    <citation type="submission" date="2020-10" db="EMBL/GenBank/DDBJ databases">
        <title>Whole-genome sequence of Luteibacter sp. EIF3.</title>
        <authorList>
            <person name="Friedrich I."/>
            <person name="Hertel R."/>
            <person name="Daniel R."/>
        </authorList>
    </citation>
    <scope>NUCLEOTIDE SEQUENCE</scope>
    <source>
        <strain evidence="5">EIF3</strain>
    </source>
</reference>
<accession>A0ABY4T376</accession>
<keyword evidence="6" id="KW-1185">Reference proteome</keyword>
<dbReference type="PANTHER" id="PTHR30404:SF0">
    <property type="entry name" value="N-ACETYLMURAMOYL-L-ALANINE AMIDASE AMIC"/>
    <property type="match status" value="1"/>
</dbReference>
<dbReference type="Pfam" id="PF01520">
    <property type="entry name" value="Amidase_3"/>
    <property type="match status" value="1"/>
</dbReference>
<dbReference type="InterPro" id="IPR002508">
    <property type="entry name" value="MurNAc-LAA_cat"/>
</dbReference>
<gene>
    <name evidence="5" type="ORF">IM816_17350</name>
</gene>
<dbReference type="RefSeq" id="WP_250339056.1">
    <property type="nucleotide sequence ID" value="NZ_CP063231.1"/>
</dbReference>
<sequence length="437" mass="48763">MIVPKVWYSDEGDTINIDLGKGFLPPHYSISLEERVNEIADILYYTEKPTEIFRVSVWFDGKDIFDYFPEERGPTERRVLEVNPQARSRSKRDIGESKVLVAAGHGIYYNSKYKDWRAQRDRTNGIVEDFITPAFARLLQDYLRGRSNSTVHRARSTDISAHPDSAQPWSLMAARYHIKNVLPEHAEIWNSAGSAGATSTGEREQDIRSRPLYANHLGVDALIHLHTNAASASRRGVEVFHQPNSSDSKRLGDLALCYMRESLRTNSAYADFPVALVSSPKNHGENRLAEMPSIIAEMGFHTNPKDAVAIQSYVFQDLAMRGLEKAYRMFKEGNGCETFSATYSEVTVVSDSTRDAEIVFGGFPRFPVKYTSTVAECPSGILCVSLGGRFATAETPRTITHSCSSSQPMTMKWNVTFTDADGVKAEALSTVHCQPKA</sequence>
<evidence type="ECO:0000256" key="1">
    <source>
        <dbReference type="ARBA" id="ARBA00001561"/>
    </source>
</evidence>
<dbReference type="PANTHER" id="PTHR30404">
    <property type="entry name" value="N-ACETYLMURAMOYL-L-ALANINE AMIDASE"/>
    <property type="match status" value="1"/>
</dbReference>
<evidence type="ECO:0000256" key="3">
    <source>
        <dbReference type="ARBA" id="ARBA00022801"/>
    </source>
</evidence>
<proteinExistence type="predicted"/>
<evidence type="ECO:0000259" key="4">
    <source>
        <dbReference type="SMART" id="SM00646"/>
    </source>
</evidence>
<evidence type="ECO:0000313" key="5">
    <source>
        <dbReference type="EMBL" id="URL58333.1"/>
    </source>
</evidence>
<comment type="catalytic activity">
    <reaction evidence="1">
        <text>Hydrolyzes the link between N-acetylmuramoyl residues and L-amino acid residues in certain cell-wall glycopeptides.</text>
        <dbReference type="EC" id="3.5.1.28"/>
    </reaction>
</comment>
<evidence type="ECO:0000313" key="6">
    <source>
        <dbReference type="Proteomes" id="UP001056681"/>
    </source>
</evidence>
<evidence type="ECO:0000256" key="2">
    <source>
        <dbReference type="ARBA" id="ARBA00011901"/>
    </source>
</evidence>
<dbReference type="Proteomes" id="UP001056681">
    <property type="component" value="Chromosome"/>
</dbReference>
<dbReference type="Gene3D" id="3.40.630.40">
    <property type="entry name" value="Zn-dependent exopeptidases"/>
    <property type="match status" value="1"/>
</dbReference>
<feature type="domain" description="MurNAc-LAA" evidence="4">
    <location>
        <begin position="211"/>
        <end position="328"/>
    </location>
</feature>
<dbReference type="InterPro" id="IPR050695">
    <property type="entry name" value="N-acetylmuramoyl_amidase_3"/>
</dbReference>
<protein>
    <recommendedName>
        <fullName evidence="2">N-acetylmuramoyl-L-alanine amidase</fullName>
        <ecNumber evidence="2">3.5.1.28</ecNumber>
    </recommendedName>
</protein>
<dbReference type="CDD" id="cd02696">
    <property type="entry name" value="MurNAc-LAA"/>
    <property type="match status" value="1"/>
</dbReference>
<name>A0ABY4T376_9GAMM</name>
<dbReference type="SMART" id="SM00646">
    <property type="entry name" value="Ami_3"/>
    <property type="match status" value="1"/>
</dbReference>
<keyword evidence="3" id="KW-0378">Hydrolase</keyword>
<dbReference type="EC" id="3.5.1.28" evidence="2"/>
<dbReference type="EMBL" id="CP063231">
    <property type="protein sequence ID" value="URL58333.1"/>
    <property type="molecule type" value="Genomic_DNA"/>
</dbReference>